<dbReference type="HAMAP" id="MF_00027">
    <property type="entry name" value="CobB_CbiA"/>
    <property type="match status" value="1"/>
</dbReference>
<dbReference type="Gene3D" id="3.40.50.300">
    <property type="entry name" value="P-loop containing nucleotide triphosphate hydrolases"/>
    <property type="match status" value="2"/>
</dbReference>
<dbReference type="EMBL" id="ADLV01000020">
    <property type="protein sequence ID" value="EGK01755.1"/>
    <property type="molecule type" value="Genomic_DNA"/>
</dbReference>
<comment type="function">
    <text evidence="8">Catalyzes the ATP-dependent amidation of the two carboxylate groups at positions a and c of cobyrinate, using either L-glutamine or ammonia as the nitrogen source.</text>
</comment>
<feature type="domain" description="CobQ/CobB/MinD/ParA nucleotide binding" evidence="9">
    <location>
        <begin position="9"/>
        <end position="190"/>
    </location>
</feature>
<evidence type="ECO:0000256" key="6">
    <source>
        <dbReference type="ARBA" id="ARBA00022842"/>
    </source>
</evidence>
<evidence type="ECO:0000256" key="5">
    <source>
        <dbReference type="ARBA" id="ARBA00022840"/>
    </source>
</evidence>
<evidence type="ECO:0000256" key="8">
    <source>
        <dbReference type="HAMAP-Rule" id="MF_00027"/>
    </source>
</evidence>
<dbReference type="RefSeq" id="WP_006799431.1">
    <property type="nucleotide sequence ID" value="NZ_GL891982.1"/>
</dbReference>
<dbReference type="GO" id="GO:0009236">
    <property type="term" value="P:cobalamin biosynthetic process"/>
    <property type="evidence" value="ECO:0007669"/>
    <property type="project" value="UniProtKB-UniRule"/>
</dbReference>
<dbReference type="NCBIfam" id="NF002204">
    <property type="entry name" value="PRK01077.1"/>
    <property type="match status" value="1"/>
</dbReference>
<dbReference type="PANTHER" id="PTHR43873:SF1">
    <property type="entry name" value="COBYRINATE A,C-DIAMIDE SYNTHASE"/>
    <property type="match status" value="1"/>
</dbReference>
<dbReference type="InterPro" id="IPR027417">
    <property type="entry name" value="P-loop_NTPase"/>
</dbReference>
<keyword evidence="2 8" id="KW-0169">Cobalamin biosynthesis</keyword>
<evidence type="ECO:0000256" key="4">
    <source>
        <dbReference type="ARBA" id="ARBA00022741"/>
    </source>
</evidence>
<name>F5IXT6_9BACT</name>
<evidence type="ECO:0000313" key="12">
    <source>
        <dbReference type="Proteomes" id="UP000004913"/>
    </source>
</evidence>
<dbReference type="SUPFAM" id="SSF52317">
    <property type="entry name" value="Class I glutamine amidotransferase-like"/>
    <property type="match status" value="1"/>
</dbReference>
<dbReference type="EC" id="6.3.5.11" evidence="8"/>
<dbReference type="NCBIfam" id="TIGR00379">
    <property type="entry name" value="cobB"/>
    <property type="match status" value="1"/>
</dbReference>
<feature type="domain" description="CobB/CobQ-like glutamine amidotransferase" evidence="10">
    <location>
        <begin position="245"/>
        <end position="423"/>
    </location>
</feature>
<dbReference type="Pfam" id="PF01656">
    <property type="entry name" value="CbiA"/>
    <property type="match status" value="1"/>
</dbReference>
<dbReference type="eggNOG" id="COG1797">
    <property type="taxonomic scope" value="Bacteria"/>
</dbReference>
<gene>
    <name evidence="8" type="primary">cbiA</name>
    <name evidence="11" type="ORF">HMPREF9455_01903</name>
</gene>
<reference evidence="11 12" key="1">
    <citation type="submission" date="2011-04" db="EMBL/GenBank/DDBJ databases">
        <title>The Genome Sequence of Dysgonomonas gadei ATCC BAA-286.</title>
        <authorList>
            <consortium name="The Broad Institute Genome Sequencing Platform"/>
            <person name="Earl A."/>
            <person name="Ward D."/>
            <person name="Feldgarden M."/>
            <person name="Gevers D."/>
            <person name="Pudlo N."/>
            <person name="Martens E."/>
            <person name="Allen-Vercoe E."/>
            <person name="Young S.K."/>
            <person name="Zeng Q."/>
            <person name="Gargeya S."/>
            <person name="Fitzgerald M."/>
            <person name="Haas B."/>
            <person name="Abouelleil A."/>
            <person name="Alvarado L."/>
            <person name="Arachchi H.M."/>
            <person name="Berlin A."/>
            <person name="Brown A."/>
            <person name="Chapman S.B."/>
            <person name="Chen Z."/>
            <person name="Dunbar C."/>
            <person name="Freedman E."/>
            <person name="Gearin G."/>
            <person name="Gellesch M."/>
            <person name="Goldberg J."/>
            <person name="Griggs A."/>
            <person name="Gujja S."/>
            <person name="Heiman D."/>
            <person name="Howarth C."/>
            <person name="Larson L."/>
            <person name="Lui A."/>
            <person name="MacDonald P.J.P."/>
            <person name="Mehta T."/>
            <person name="Montmayeur A."/>
            <person name="Murphy C."/>
            <person name="Neiman D."/>
            <person name="Pearson M."/>
            <person name="Priest M."/>
            <person name="Roberts A."/>
            <person name="Saif S."/>
            <person name="Shea T."/>
            <person name="Shenoy N."/>
            <person name="Sisk P."/>
            <person name="Stolte C."/>
            <person name="Sykes S."/>
            <person name="Yandava C."/>
            <person name="Wortman J."/>
            <person name="Nusbaum C."/>
            <person name="Birren B."/>
        </authorList>
    </citation>
    <scope>NUCLEOTIDE SEQUENCE [LARGE SCALE GENOMIC DNA]</scope>
    <source>
        <strain evidence="11 12">ATCC BAA-286</strain>
    </source>
</reference>
<dbReference type="InterPro" id="IPR011698">
    <property type="entry name" value="GATase_3"/>
</dbReference>
<keyword evidence="7 8" id="KW-0315">Glutamine amidotransferase</keyword>
<comment type="caution">
    <text evidence="11">The sequence shown here is derived from an EMBL/GenBank/DDBJ whole genome shotgun (WGS) entry which is preliminary data.</text>
</comment>
<dbReference type="OrthoDB" id="9764035at2"/>
<dbReference type="AlphaFoldDB" id="F5IXT6"/>
<evidence type="ECO:0000259" key="10">
    <source>
        <dbReference type="Pfam" id="PF07685"/>
    </source>
</evidence>
<dbReference type="Pfam" id="PF07685">
    <property type="entry name" value="GATase_3"/>
    <property type="match status" value="1"/>
</dbReference>
<comment type="pathway">
    <text evidence="8">Cofactor biosynthesis; adenosylcobalamin biosynthesis; cob(II)yrinate a,c-diamide from sirohydrochlorin (anaerobic route): step 10/10.</text>
</comment>
<dbReference type="PROSITE" id="PS51274">
    <property type="entry name" value="GATASE_COBBQ"/>
    <property type="match status" value="1"/>
</dbReference>
<feature type="active site" description="Nucleophile" evidence="8">
    <location>
        <position position="326"/>
    </location>
</feature>
<dbReference type="GO" id="GO:0042242">
    <property type="term" value="F:cobyrinic acid a,c-diamide synthase activity"/>
    <property type="evidence" value="ECO:0007669"/>
    <property type="project" value="UniProtKB-UniRule"/>
</dbReference>
<dbReference type="GO" id="GO:0005524">
    <property type="term" value="F:ATP binding"/>
    <property type="evidence" value="ECO:0007669"/>
    <property type="project" value="UniProtKB-UniRule"/>
</dbReference>
<keyword evidence="5 8" id="KW-0067">ATP-binding</keyword>
<dbReference type="CDD" id="cd05388">
    <property type="entry name" value="CobB_N"/>
    <property type="match status" value="1"/>
</dbReference>
<comment type="miscellaneous">
    <text evidence="8">The a and c carboxylates of cobyrinate are activated for nucleophilic attack via formation of a phosphorylated intermediate by ATP. CbiA catalyzes first the amidation of the c-carboxylate, and then that of the a-carboxylate.</text>
</comment>
<accession>F5IXT6</accession>
<dbReference type="Proteomes" id="UP000004913">
    <property type="component" value="Unassembled WGS sequence"/>
</dbReference>
<keyword evidence="6 8" id="KW-0460">Magnesium</keyword>
<dbReference type="STRING" id="742766.HMPREF9455_01903"/>
<dbReference type="UniPathway" id="UPA00148">
    <property type="reaction ID" value="UER00231"/>
</dbReference>
<sequence>MAYTSHFLISAIASGSGKTTVTLGLLRALRNRGLSVQPFKCGPDYIDTKYHVLAAGNESVNLDLFLSSESHMKYLYRKYSSGKDVCITEGVMGLFDGYDRMNGSSAQIAEKLDIPVILVLNAKSMAYSAAALLYGFKNFSDRVNIAGVIFNFVASESHYNFLKDACHDVGLEPLGYLPKNMDIEIPSRHLGLNIDEQYRFDDFADKAANLIEKHIDIDKLLSTTRRNQSDIETAKEEHVSSQGLRISVAKDAAFNFMYHENIEYLKRIGIVSYFSPLSDKQLPESDFIYLPGGYPELYLSELSNNRTMLDSIHHYIETGGKVLAECGGMMYLSSSISDENGTEYPMVNIFDQKATMENMRFKLGYRQLEYNGMSLKGHEFHYSSIKSELQSVAQQYTAKGQAIDTKLLRYKNVIAGYTHLYWADMDNLMDLF</sequence>
<dbReference type="InterPro" id="IPR002586">
    <property type="entry name" value="CobQ/CobB/MinD/ParA_Nub-bd_dom"/>
</dbReference>
<dbReference type="SUPFAM" id="SSF52540">
    <property type="entry name" value="P-loop containing nucleoside triphosphate hydrolases"/>
    <property type="match status" value="1"/>
</dbReference>
<organism evidence="11 12">
    <name type="scientific">Dysgonomonas gadei ATCC BAA-286</name>
    <dbReference type="NCBI Taxonomy" id="742766"/>
    <lineage>
        <taxon>Bacteria</taxon>
        <taxon>Pseudomonadati</taxon>
        <taxon>Bacteroidota</taxon>
        <taxon>Bacteroidia</taxon>
        <taxon>Bacteroidales</taxon>
        <taxon>Dysgonomonadaceae</taxon>
        <taxon>Dysgonomonas</taxon>
    </lineage>
</organism>
<comment type="domain">
    <text evidence="8">Comprises of two domains. The C-terminal domain contains the binding site for glutamine and catalyzes the hydrolysis of this substrate to glutamate and ammonia. The N-terminal domain is anticipated to bind ATP and cobyrinate and catalyzes the ultimate synthesis of the diamide product. The ammonia produced via the glutaminase domain is probably translocated to the adjacent domain via a molecular tunnel, where it reacts with an activated intermediate.</text>
</comment>
<dbReference type="CDD" id="cd03130">
    <property type="entry name" value="GATase1_CobB"/>
    <property type="match status" value="1"/>
</dbReference>
<evidence type="ECO:0000256" key="2">
    <source>
        <dbReference type="ARBA" id="ARBA00022573"/>
    </source>
</evidence>
<comment type="similarity">
    <text evidence="8">Belongs to the CobB/CbiA family.</text>
</comment>
<keyword evidence="3 8" id="KW-0436">Ligase</keyword>
<evidence type="ECO:0000256" key="1">
    <source>
        <dbReference type="ARBA" id="ARBA00001946"/>
    </source>
</evidence>
<feature type="site" description="Increases nucleophilicity of active site Cys" evidence="8">
    <location>
        <position position="419"/>
    </location>
</feature>
<evidence type="ECO:0000313" key="11">
    <source>
        <dbReference type="EMBL" id="EGK01755.1"/>
    </source>
</evidence>
<keyword evidence="4 8" id="KW-0547">Nucleotide-binding</keyword>
<dbReference type="InterPro" id="IPR029062">
    <property type="entry name" value="Class_I_gatase-like"/>
</dbReference>
<proteinExistence type="inferred from homology"/>
<evidence type="ECO:0000259" key="9">
    <source>
        <dbReference type="Pfam" id="PF01656"/>
    </source>
</evidence>
<dbReference type="Gene3D" id="3.40.50.880">
    <property type="match status" value="1"/>
</dbReference>
<dbReference type="PANTHER" id="PTHR43873">
    <property type="entry name" value="COBYRINATE A,C-DIAMIDE SYNTHASE"/>
    <property type="match status" value="1"/>
</dbReference>
<keyword evidence="12" id="KW-1185">Reference proteome</keyword>
<comment type="catalytic activity">
    <reaction evidence="8">
        <text>cob(II)yrinate + 2 L-glutamine + 2 ATP + 2 H2O = cob(II)yrinate a,c diamide + 2 L-glutamate + 2 ADP + 2 phosphate + 2 H(+)</text>
        <dbReference type="Rhea" id="RHEA:26289"/>
        <dbReference type="ChEBI" id="CHEBI:15377"/>
        <dbReference type="ChEBI" id="CHEBI:15378"/>
        <dbReference type="ChEBI" id="CHEBI:29985"/>
        <dbReference type="ChEBI" id="CHEBI:30616"/>
        <dbReference type="ChEBI" id="CHEBI:43474"/>
        <dbReference type="ChEBI" id="CHEBI:58359"/>
        <dbReference type="ChEBI" id="CHEBI:58537"/>
        <dbReference type="ChEBI" id="CHEBI:58894"/>
        <dbReference type="ChEBI" id="CHEBI:456216"/>
        <dbReference type="EC" id="6.3.5.11"/>
    </reaction>
</comment>
<dbReference type="InterPro" id="IPR004484">
    <property type="entry name" value="CbiA/CobB_synth"/>
</dbReference>
<protein>
    <recommendedName>
        <fullName evidence="8">Cobyrinate a,c-diamide synthase</fullName>
        <ecNumber evidence="8">6.3.5.11</ecNumber>
    </recommendedName>
    <alternativeName>
        <fullName evidence="8">Cobyrinic acid a,c-diamide synthetase</fullName>
    </alternativeName>
</protein>
<dbReference type="HOGENOM" id="CLU_022752_2_0_10"/>
<evidence type="ECO:0000256" key="3">
    <source>
        <dbReference type="ARBA" id="ARBA00022598"/>
    </source>
</evidence>
<evidence type="ECO:0000256" key="7">
    <source>
        <dbReference type="ARBA" id="ARBA00022962"/>
    </source>
</evidence>
<comment type="cofactor">
    <cofactor evidence="1 8">
        <name>Mg(2+)</name>
        <dbReference type="ChEBI" id="CHEBI:18420"/>
    </cofactor>
</comment>